<proteinExistence type="predicted"/>
<dbReference type="PROSITE" id="PS50977">
    <property type="entry name" value="HTH_TETR_2"/>
    <property type="match status" value="1"/>
</dbReference>
<dbReference type="InterPro" id="IPR009057">
    <property type="entry name" value="Homeodomain-like_sf"/>
</dbReference>
<comment type="caution">
    <text evidence="6">The sequence shown here is derived from an EMBL/GenBank/DDBJ whole genome shotgun (WGS) entry which is preliminary data.</text>
</comment>
<dbReference type="EMBL" id="JBHSEN010000001">
    <property type="protein sequence ID" value="MFC4429433.1"/>
    <property type="molecule type" value="Genomic_DNA"/>
</dbReference>
<dbReference type="InterPro" id="IPR050109">
    <property type="entry name" value="HTH-type_TetR-like_transc_reg"/>
</dbReference>
<dbReference type="Gene3D" id="1.10.357.10">
    <property type="entry name" value="Tetracycline Repressor, domain 2"/>
    <property type="match status" value="1"/>
</dbReference>
<reference evidence="7" key="1">
    <citation type="journal article" date="2019" name="Int. J. Syst. Evol. Microbiol.">
        <title>The Global Catalogue of Microorganisms (GCM) 10K type strain sequencing project: providing services to taxonomists for standard genome sequencing and annotation.</title>
        <authorList>
            <consortium name="The Broad Institute Genomics Platform"/>
            <consortium name="The Broad Institute Genome Sequencing Center for Infectious Disease"/>
            <person name="Wu L."/>
            <person name="Ma J."/>
        </authorList>
    </citation>
    <scope>NUCLEOTIDE SEQUENCE [LARGE SCALE GENOMIC DNA]</scope>
    <source>
        <strain evidence="7">CGMCC 1.12125</strain>
    </source>
</reference>
<evidence type="ECO:0000259" key="5">
    <source>
        <dbReference type="PROSITE" id="PS50977"/>
    </source>
</evidence>
<dbReference type="SUPFAM" id="SSF48498">
    <property type="entry name" value="Tetracyclin repressor-like, C-terminal domain"/>
    <property type="match status" value="1"/>
</dbReference>
<evidence type="ECO:0000256" key="1">
    <source>
        <dbReference type="ARBA" id="ARBA00023015"/>
    </source>
</evidence>
<dbReference type="PANTHER" id="PTHR30055:SF234">
    <property type="entry name" value="HTH-TYPE TRANSCRIPTIONAL REGULATOR BETI"/>
    <property type="match status" value="1"/>
</dbReference>
<evidence type="ECO:0000256" key="3">
    <source>
        <dbReference type="ARBA" id="ARBA00023163"/>
    </source>
</evidence>
<keyword evidence="1" id="KW-0805">Transcription regulation</keyword>
<sequence length="192" mass="21209">MAPRANKYGEGREALLAATVEVVAEHGLRGLTLRAVAERAGVTNTLISHHFGTKDNLLDEAVAWATARAIRLSDLSETETIDKDFASALVELVSSEPQLQVFQYEFVLESRRRPDLREKAVALYEGYIRALELALVKQGHHNTRHLARAIFAALDGLVIQQLTVAYPESVRDAIECVGQLLEANLTRSHQPS</sequence>
<dbReference type="InterPro" id="IPR023772">
    <property type="entry name" value="DNA-bd_HTH_TetR-type_CS"/>
</dbReference>
<dbReference type="InterPro" id="IPR041583">
    <property type="entry name" value="TetR_C_31"/>
</dbReference>
<dbReference type="RefSeq" id="WP_344228410.1">
    <property type="nucleotide sequence ID" value="NZ_BAAALH010000002.1"/>
</dbReference>
<evidence type="ECO:0000313" key="6">
    <source>
        <dbReference type="EMBL" id="MFC4429433.1"/>
    </source>
</evidence>
<organism evidence="6 7">
    <name type="scientific">Citricoccus alkalitolerans</name>
    <dbReference type="NCBI Taxonomy" id="246603"/>
    <lineage>
        <taxon>Bacteria</taxon>
        <taxon>Bacillati</taxon>
        <taxon>Actinomycetota</taxon>
        <taxon>Actinomycetes</taxon>
        <taxon>Micrococcales</taxon>
        <taxon>Micrococcaceae</taxon>
        <taxon>Citricoccus</taxon>
    </lineage>
</organism>
<dbReference type="InterPro" id="IPR001647">
    <property type="entry name" value="HTH_TetR"/>
</dbReference>
<dbReference type="PANTHER" id="PTHR30055">
    <property type="entry name" value="HTH-TYPE TRANSCRIPTIONAL REGULATOR RUTR"/>
    <property type="match status" value="1"/>
</dbReference>
<name>A0ABV8Y0N8_9MICC</name>
<evidence type="ECO:0000256" key="2">
    <source>
        <dbReference type="ARBA" id="ARBA00023125"/>
    </source>
</evidence>
<protein>
    <submittedName>
        <fullName evidence="6">TetR/AcrR family transcriptional regulator</fullName>
    </submittedName>
</protein>
<accession>A0ABV8Y0N8</accession>
<feature type="DNA-binding region" description="H-T-H motif" evidence="4">
    <location>
        <begin position="32"/>
        <end position="51"/>
    </location>
</feature>
<dbReference type="SUPFAM" id="SSF46689">
    <property type="entry name" value="Homeodomain-like"/>
    <property type="match status" value="1"/>
</dbReference>
<dbReference type="PROSITE" id="PS01081">
    <property type="entry name" value="HTH_TETR_1"/>
    <property type="match status" value="1"/>
</dbReference>
<keyword evidence="7" id="KW-1185">Reference proteome</keyword>
<dbReference type="Pfam" id="PF17940">
    <property type="entry name" value="TetR_C_31"/>
    <property type="match status" value="1"/>
</dbReference>
<dbReference type="Proteomes" id="UP001595965">
    <property type="component" value="Unassembled WGS sequence"/>
</dbReference>
<dbReference type="InterPro" id="IPR036271">
    <property type="entry name" value="Tet_transcr_reg_TetR-rel_C_sf"/>
</dbReference>
<feature type="domain" description="HTH tetR-type" evidence="5">
    <location>
        <begin position="9"/>
        <end position="69"/>
    </location>
</feature>
<dbReference type="PRINTS" id="PR00455">
    <property type="entry name" value="HTHTETR"/>
</dbReference>
<keyword evidence="3" id="KW-0804">Transcription</keyword>
<gene>
    <name evidence="6" type="ORF">ACFO0K_07045</name>
</gene>
<dbReference type="Pfam" id="PF00440">
    <property type="entry name" value="TetR_N"/>
    <property type="match status" value="1"/>
</dbReference>
<evidence type="ECO:0000313" key="7">
    <source>
        <dbReference type="Proteomes" id="UP001595965"/>
    </source>
</evidence>
<keyword evidence="2 4" id="KW-0238">DNA-binding</keyword>
<evidence type="ECO:0000256" key="4">
    <source>
        <dbReference type="PROSITE-ProRule" id="PRU00335"/>
    </source>
</evidence>